<evidence type="ECO:0008006" key="4">
    <source>
        <dbReference type="Google" id="ProtNLM"/>
    </source>
</evidence>
<name>A0A4R3MJZ3_9FIRM</name>
<dbReference type="RefSeq" id="WP_132253215.1">
    <property type="nucleotide sequence ID" value="NZ_SMAL01000008.1"/>
</dbReference>
<keyword evidence="1" id="KW-0732">Signal</keyword>
<keyword evidence="3" id="KW-1185">Reference proteome</keyword>
<organism evidence="2 3">
    <name type="scientific">Natranaerovirga pectinivora</name>
    <dbReference type="NCBI Taxonomy" id="682400"/>
    <lineage>
        <taxon>Bacteria</taxon>
        <taxon>Bacillati</taxon>
        <taxon>Bacillota</taxon>
        <taxon>Clostridia</taxon>
        <taxon>Lachnospirales</taxon>
        <taxon>Natranaerovirgaceae</taxon>
        <taxon>Natranaerovirga</taxon>
    </lineage>
</organism>
<dbReference type="OrthoDB" id="2067368at2"/>
<feature type="signal peptide" evidence="1">
    <location>
        <begin position="1"/>
        <end position="19"/>
    </location>
</feature>
<accession>A0A4R3MJZ3</accession>
<comment type="caution">
    <text evidence="2">The sequence shown here is derived from an EMBL/GenBank/DDBJ whole genome shotgun (WGS) entry which is preliminary data.</text>
</comment>
<evidence type="ECO:0000256" key="1">
    <source>
        <dbReference type="SAM" id="SignalP"/>
    </source>
</evidence>
<evidence type="ECO:0000313" key="2">
    <source>
        <dbReference type="EMBL" id="TCT13817.1"/>
    </source>
</evidence>
<dbReference type="PROSITE" id="PS51257">
    <property type="entry name" value="PROKAR_LIPOPROTEIN"/>
    <property type="match status" value="1"/>
</dbReference>
<feature type="chain" id="PRO_5020701359" description="Protease stability complex PrcB-like protein" evidence="1">
    <location>
        <begin position="20"/>
        <end position="155"/>
    </location>
</feature>
<sequence length="155" mass="17618">MKRVMIIISILLLLVTACARQDKTLPPEQDIIENGQDMDQDIIDEEIEDGIGEEEGNVIEDEREEVNDPEENEVDDLDFNMATGIYIGAIDSNSVEINVQEIPEGSTGIRVFAISEGIVSEIALRDLNTNDRIKFQYYFNEDFHRDLIVEIVKID</sequence>
<dbReference type="AlphaFoldDB" id="A0A4R3MJZ3"/>
<dbReference type="Proteomes" id="UP000294902">
    <property type="component" value="Unassembled WGS sequence"/>
</dbReference>
<dbReference type="EMBL" id="SMAL01000008">
    <property type="protein sequence ID" value="TCT13817.1"/>
    <property type="molecule type" value="Genomic_DNA"/>
</dbReference>
<reference evidence="2 3" key="1">
    <citation type="submission" date="2019-03" db="EMBL/GenBank/DDBJ databases">
        <title>Genomic Encyclopedia of Type Strains, Phase IV (KMG-IV): sequencing the most valuable type-strain genomes for metagenomic binning, comparative biology and taxonomic classification.</title>
        <authorList>
            <person name="Goeker M."/>
        </authorList>
    </citation>
    <scope>NUCLEOTIDE SEQUENCE [LARGE SCALE GENOMIC DNA]</scope>
    <source>
        <strain evidence="2 3">DSM 24629</strain>
    </source>
</reference>
<proteinExistence type="predicted"/>
<evidence type="ECO:0000313" key="3">
    <source>
        <dbReference type="Proteomes" id="UP000294902"/>
    </source>
</evidence>
<protein>
    <recommendedName>
        <fullName evidence="4">Protease stability complex PrcB-like protein</fullName>
    </recommendedName>
</protein>
<gene>
    <name evidence="2" type="ORF">EDC18_10853</name>
</gene>